<dbReference type="SUPFAM" id="SSF53335">
    <property type="entry name" value="S-adenosyl-L-methionine-dependent methyltransferases"/>
    <property type="match status" value="1"/>
</dbReference>
<evidence type="ECO:0008006" key="3">
    <source>
        <dbReference type="Google" id="ProtNLM"/>
    </source>
</evidence>
<gene>
    <name evidence="1" type="ORF">CLV30_1322</name>
</gene>
<evidence type="ECO:0000313" key="2">
    <source>
        <dbReference type="Proteomes" id="UP000243528"/>
    </source>
</evidence>
<dbReference type="InterPro" id="IPR029063">
    <property type="entry name" value="SAM-dependent_MTases_sf"/>
</dbReference>
<comment type="caution">
    <text evidence="1">The sequence shown here is derived from an EMBL/GenBank/DDBJ whole genome shotgun (WGS) entry which is preliminary data.</text>
</comment>
<protein>
    <recommendedName>
        <fullName evidence="3">Methyltransferase family protein</fullName>
    </recommendedName>
</protein>
<name>A0A2P8D594_9ACTN</name>
<proteinExistence type="predicted"/>
<dbReference type="Gene3D" id="3.40.50.150">
    <property type="entry name" value="Vaccinia Virus protein VP39"/>
    <property type="match status" value="1"/>
</dbReference>
<reference evidence="1 2" key="1">
    <citation type="submission" date="2018-03" db="EMBL/GenBank/DDBJ databases">
        <title>Genomic Encyclopedia of Archaeal and Bacterial Type Strains, Phase II (KMG-II): from individual species to whole genera.</title>
        <authorList>
            <person name="Goeker M."/>
        </authorList>
    </citation>
    <scope>NUCLEOTIDE SEQUENCE [LARGE SCALE GENOMIC DNA]</scope>
    <source>
        <strain evidence="1 2">DSM 45211</strain>
    </source>
</reference>
<dbReference type="Proteomes" id="UP000243528">
    <property type="component" value="Unassembled WGS sequence"/>
</dbReference>
<dbReference type="Pfam" id="PF13489">
    <property type="entry name" value="Methyltransf_23"/>
    <property type="match status" value="1"/>
</dbReference>
<accession>A0A2P8D594</accession>
<dbReference type="RefSeq" id="WP_106539969.1">
    <property type="nucleotide sequence ID" value="NZ_ML142906.1"/>
</dbReference>
<evidence type="ECO:0000313" key="1">
    <source>
        <dbReference type="EMBL" id="PSK92387.1"/>
    </source>
</evidence>
<dbReference type="EMBL" id="PYGE01000032">
    <property type="protein sequence ID" value="PSK92387.1"/>
    <property type="molecule type" value="Genomic_DNA"/>
</dbReference>
<keyword evidence="2" id="KW-1185">Reference proteome</keyword>
<dbReference type="AlphaFoldDB" id="A0A2P8D594"/>
<dbReference type="CDD" id="cd02440">
    <property type="entry name" value="AdoMet_MTases"/>
    <property type="match status" value="1"/>
</dbReference>
<dbReference type="OrthoDB" id="9786503at2"/>
<organism evidence="1 2">
    <name type="scientific">Haloactinopolyspora alba</name>
    <dbReference type="NCBI Taxonomy" id="648780"/>
    <lineage>
        <taxon>Bacteria</taxon>
        <taxon>Bacillati</taxon>
        <taxon>Actinomycetota</taxon>
        <taxon>Actinomycetes</taxon>
        <taxon>Jiangellales</taxon>
        <taxon>Jiangellaceae</taxon>
        <taxon>Haloactinopolyspora</taxon>
    </lineage>
</organism>
<sequence length="201" mass="22840">MQRPKRPKDVSARRHDLFDAALRTFVPGRLVDLGAGHGGFSLRAARAGWNVTAIDARDERFPKDDAVTWVRQDVREADLSGYDLILCLGLWYHLTVDDQLDLLKRMSGTPVILDTHLATEQPTHDLSDPVEERGYSGRFYAEKGWWNRATASWNNTASFWPTPESFYRMLAEYGYPAVFAGTPWVTTDRTFFICTPAVANR</sequence>